<keyword evidence="3" id="KW-1185">Reference proteome</keyword>
<dbReference type="InterPro" id="IPR000408">
    <property type="entry name" value="Reg_chr_condens"/>
</dbReference>
<sequence>MELYATGFNAWEQLNVDTSQVGEHRPADLYKFVKVFSDDRIVKVWASLSATKDIDAVNSGSGVHTAGCVEDWQETFLGLRLFSPTVAMTGAGRLAIYNKTSESIILYEHPDHYRSGKPMWSIKGLGSIIQIVGYETGFAALSAGGVVWTWGDERFPACLGRNLREPHSSKVPGTVKDLIGLPTGKITKIAAGGYLLMALTENNDLYAWGGHPGLPAMFDGLSRSPAPIEIGDNDVVDFGIGTSHSVILTKHGELWAVGENTNGQLGLPEKKKVDSWTRVPFPPMPGKSISAVYCGPRSTLVVVRHNTIPA</sequence>
<dbReference type="Pfam" id="PF13540">
    <property type="entry name" value="RCC1_2"/>
    <property type="match status" value="1"/>
</dbReference>
<dbReference type="SUPFAM" id="SSF50985">
    <property type="entry name" value="RCC1/BLIP-II"/>
    <property type="match status" value="1"/>
</dbReference>
<dbReference type="PANTHER" id="PTHR45982:SF1">
    <property type="entry name" value="REGULATOR OF CHROMOSOME CONDENSATION"/>
    <property type="match status" value="1"/>
</dbReference>
<dbReference type="InterPro" id="IPR009091">
    <property type="entry name" value="RCC1/BLIP-II"/>
</dbReference>
<dbReference type="Proteomes" id="UP001408356">
    <property type="component" value="Unassembled WGS sequence"/>
</dbReference>
<name>A0ABR2USB3_9PEZI</name>
<dbReference type="EMBL" id="JARVKF010000397">
    <property type="protein sequence ID" value="KAK9417529.1"/>
    <property type="molecule type" value="Genomic_DNA"/>
</dbReference>
<dbReference type="PROSITE" id="PS50012">
    <property type="entry name" value="RCC1_3"/>
    <property type="match status" value="2"/>
</dbReference>
<protein>
    <submittedName>
        <fullName evidence="2">Uncharacterized protein</fullName>
    </submittedName>
</protein>
<gene>
    <name evidence="2" type="ORF">SUNI508_08680</name>
</gene>
<feature type="repeat" description="RCC1" evidence="1">
    <location>
        <begin position="145"/>
        <end position="202"/>
    </location>
</feature>
<proteinExistence type="predicted"/>
<evidence type="ECO:0000313" key="3">
    <source>
        <dbReference type="Proteomes" id="UP001408356"/>
    </source>
</evidence>
<dbReference type="Gene3D" id="2.130.10.30">
    <property type="entry name" value="Regulator of chromosome condensation 1/beta-lactamase-inhibitor protein II"/>
    <property type="match status" value="1"/>
</dbReference>
<dbReference type="PANTHER" id="PTHR45982">
    <property type="entry name" value="REGULATOR OF CHROMOSOME CONDENSATION"/>
    <property type="match status" value="1"/>
</dbReference>
<evidence type="ECO:0000313" key="2">
    <source>
        <dbReference type="EMBL" id="KAK9417529.1"/>
    </source>
</evidence>
<feature type="repeat" description="RCC1" evidence="1">
    <location>
        <begin position="252"/>
        <end position="305"/>
    </location>
</feature>
<reference evidence="2 3" key="1">
    <citation type="journal article" date="2024" name="J. Plant Pathol.">
        <title>Sequence and assembly of the genome of Seiridium unicorne, isolate CBS 538.82, causal agent of cypress canker disease.</title>
        <authorList>
            <person name="Scali E."/>
            <person name="Rocca G.D."/>
            <person name="Danti R."/>
            <person name="Garbelotto M."/>
            <person name="Barberini S."/>
            <person name="Baroncelli R."/>
            <person name="Emiliani G."/>
        </authorList>
    </citation>
    <scope>NUCLEOTIDE SEQUENCE [LARGE SCALE GENOMIC DNA]</scope>
    <source>
        <strain evidence="2 3">BM-138-508</strain>
    </source>
</reference>
<comment type="caution">
    <text evidence="2">The sequence shown here is derived from an EMBL/GenBank/DDBJ whole genome shotgun (WGS) entry which is preliminary data.</text>
</comment>
<evidence type="ECO:0000256" key="1">
    <source>
        <dbReference type="PROSITE-ProRule" id="PRU00235"/>
    </source>
</evidence>
<accession>A0ABR2USB3</accession>
<organism evidence="2 3">
    <name type="scientific">Seiridium unicorne</name>
    <dbReference type="NCBI Taxonomy" id="138068"/>
    <lineage>
        <taxon>Eukaryota</taxon>
        <taxon>Fungi</taxon>
        <taxon>Dikarya</taxon>
        <taxon>Ascomycota</taxon>
        <taxon>Pezizomycotina</taxon>
        <taxon>Sordariomycetes</taxon>
        <taxon>Xylariomycetidae</taxon>
        <taxon>Amphisphaeriales</taxon>
        <taxon>Sporocadaceae</taxon>
        <taxon>Seiridium</taxon>
    </lineage>
</organism>
<dbReference type="InterPro" id="IPR051553">
    <property type="entry name" value="Ran_GTPase-activating"/>
</dbReference>